<dbReference type="Pfam" id="PF14452">
    <property type="entry name" value="Multi_ubiq"/>
    <property type="match status" value="1"/>
</dbReference>
<accession>A0A1L1PSS0</accession>
<feature type="domain" description="Multi-ubiquitin" evidence="1">
    <location>
        <begin position="24"/>
        <end position="83"/>
    </location>
</feature>
<reference evidence="3" key="2">
    <citation type="submission" date="2014-11" db="EMBL/GenBank/DDBJ databases">
        <title>Draft genome sequence of Hydrogenophaga intermedia S1.</title>
        <authorList>
            <person name="Gan H.M."/>
            <person name="Chew T.H."/>
            <person name="Stolz A."/>
        </authorList>
    </citation>
    <scope>NUCLEOTIDE SEQUENCE [LARGE SCALE GENOMIC DNA]</scope>
    <source>
        <strain evidence="3">S1</strain>
    </source>
</reference>
<keyword evidence="3" id="KW-1185">Reference proteome</keyword>
<protein>
    <recommendedName>
        <fullName evidence="1">Multi-ubiquitin domain-containing protein</fullName>
    </recommendedName>
</protein>
<dbReference type="RefSeq" id="WP_051756135.1">
    <property type="nucleotide sequence ID" value="NZ_CCAE010000022.1"/>
</dbReference>
<reference evidence="3" key="1">
    <citation type="submission" date="2014-02" db="EMBL/GenBank/DDBJ databases">
        <authorList>
            <person name="Gan H."/>
        </authorList>
    </citation>
    <scope>NUCLEOTIDE SEQUENCE [LARGE SCALE GENOMIC DNA]</scope>
    <source>
        <strain evidence="3">S1</strain>
    </source>
</reference>
<name>A0A1L1PSS0_HYDIT</name>
<dbReference type="Proteomes" id="UP000028878">
    <property type="component" value="Unassembled WGS sequence"/>
</dbReference>
<dbReference type="EMBL" id="CCAE010000022">
    <property type="protein sequence ID" value="CDN88385.1"/>
    <property type="molecule type" value="Genomic_DNA"/>
</dbReference>
<organism evidence="2 3">
    <name type="scientific">Hydrogenophaga intermedia</name>
    <dbReference type="NCBI Taxonomy" id="65786"/>
    <lineage>
        <taxon>Bacteria</taxon>
        <taxon>Pseudomonadati</taxon>
        <taxon>Pseudomonadota</taxon>
        <taxon>Betaproteobacteria</taxon>
        <taxon>Burkholderiales</taxon>
        <taxon>Comamonadaceae</taxon>
        <taxon>Hydrogenophaga</taxon>
    </lineage>
</organism>
<proteinExistence type="predicted"/>
<sequence>MKTQHGKQDGDEQRIVVLDEALQERAVDVSDPKMTAAQLAAAAGHRSADEVIVLQRLKSGNLEEIRPDEVVDLREAGVERFYVIESDTTYRFILDGMKIEWPKAKVNAALLISTQS</sequence>
<evidence type="ECO:0000259" key="1">
    <source>
        <dbReference type="Pfam" id="PF14452"/>
    </source>
</evidence>
<gene>
    <name evidence="2" type="ORF">BN948_02819</name>
</gene>
<evidence type="ECO:0000313" key="2">
    <source>
        <dbReference type="EMBL" id="CDN88385.1"/>
    </source>
</evidence>
<dbReference type="InterPro" id="IPR027802">
    <property type="entry name" value="Multi-ubiquitin_dom"/>
</dbReference>
<dbReference type="AlphaFoldDB" id="A0A1L1PSS0"/>
<evidence type="ECO:0000313" key="3">
    <source>
        <dbReference type="Proteomes" id="UP000028878"/>
    </source>
</evidence>